<name>X1LDX8_9ZZZZ</name>
<dbReference type="Pfam" id="PF13371">
    <property type="entry name" value="TPR_9"/>
    <property type="match status" value="1"/>
</dbReference>
<dbReference type="InterPro" id="IPR011990">
    <property type="entry name" value="TPR-like_helical_dom_sf"/>
</dbReference>
<reference evidence="1" key="1">
    <citation type="journal article" date="2014" name="Front. Microbiol.">
        <title>High frequency of phylogenetically diverse reductive dehalogenase-homologous genes in deep subseafloor sedimentary metagenomes.</title>
        <authorList>
            <person name="Kawai M."/>
            <person name="Futagami T."/>
            <person name="Toyoda A."/>
            <person name="Takaki Y."/>
            <person name="Nishi S."/>
            <person name="Hori S."/>
            <person name="Arai W."/>
            <person name="Tsubouchi T."/>
            <person name="Morono Y."/>
            <person name="Uchiyama I."/>
            <person name="Ito T."/>
            <person name="Fujiyama A."/>
            <person name="Inagaki F."/>
            <person name="Takami H."/>
        </authorList>
    </citation>
    <scope>NUCLEOTIDE SEQUENCE</scope>
    <source>
        <strain evidence="1">Expedition CK06-06</strain>
    </source>
</reference>
<organism evidence="1">
    <name type="scientific">marine sediment metagenome</name>
    <dbReference type="NCBI Taxonomy" id="412755"/>
    <lineage>
        <taxon>unclassified sequences</taxon>
        <taxon>metagenomes</taxon>
        <taxon>ecological metagenomes</taxon>
    </lineage>
</organism>
<sequence>SEETISPDNVPAWNDRKVLLQMLKPIAQAHRENARKFEAKGRFQETLNELAGALSLAMDDKEAGEVRNSIFKMVRRMPRPPEISKDARKRALRGEILLKEGDLEDAISEVKKAIRLAPFSAKLYFNTALIYGQLKNYPEAIRYIKIYLQAAPDAPNARAAEDQIIKWELLMERGK</sequence>
<evidence type="ECO:0000313" key="1">
    <source>
        <dbReference type="EMBL" id="GAI04041.1"/>
    </source>
</evidence>
<comment type="caution">
    <text evidence="1">The sequence shown here is derived from an EMBL/GenBank/DDBJ whole genome shotgun (WGS) entry which is preliminary data.</text>
</comment>
<protein>
    <submittedName>
        <fullName evidence="1">Uncharacterized protein</fullName>
    </submittedName>
</protein>
<proteinExistence type="predicted"/>
<dbReference type="SUPFAM" id="SSF48452">
    <property type="entry name" value="TPR-like"/>
    <property type="match status" value="1"/>
</dbReference>
<dbReference type="EMBL" id="BARV01007141">
    <property type="protein sequence ID" value="GAI04041.1"/>
    <property type="molecule type" value="Genomic_DNA"/>
</dbReference>
<dbReference type="InterPro" id="IPR019734">
    <property type="entry name" value="TPR_rpt"/>
</dbReference>
<dbReference type="SMART" id="SM00028">
    <property type="entry name" value="TPR"/>
    <property type="match status" value="2"/>
</dbReference>
<dbReference type="AlphaFoldDB" id="X1LDX8"/>
<dbReference type="PROSITE" id="PS50005">
    <property type="entry name" value="TPR"/>
    <property type="match status" value="2"/>
</dbReference>
<accession>X1LDX8</accession>
<gene>
    <name evidence="1" type="ORF">S06H3_14588</name>
</gene>
<feature type="non-terminal residue" evidence="1">
    <location>
        <position position="1"/>
    </location>
</feature>
<dbReference type="Gene3D" id="1.25.40.10">
    <property type="entry name" value="Tetratricopeptide repeat domain"/>
    <property type="match status" value="1"/>
</dbReference>